<dbReference type="PANTHER" id="PTHR47642:SF6">
    <property type="entry name" value="ATP-DEPENDENT DNA HELICASE"/>
    <property type="match status" value="1"/>
</dbReference>
<dbReference type="GO" id="GO:0006281">
    <property type="term" value="P:DNA repair"/>
    <property type="evidence" value="ECO:0007669"/>
    <property type="project" value="InterPro"/>
</dbReference>
<keyword evidence="2" id="KW-0547">Nucleotide-binding</keyword>
<evidence type="ECO:0000313" key="2">
    <source>
        <dbReference type="EMBL" id="AOW41481.1"/>
    </source>
</evidence>
<name>A0A1D8QLE7_GVTN</name>
<proteinExistence type="predicted"/>
<keyword evidence="3" id="KW-1185">Reference proteome</keyword>
<dbReference type="Proteomes" id="UP000232707">
    <property type="component" value="Segment"/>
</dbReference>
<dbReference type="EMBL" id="KU752557">
    <property type="protein sequence ID" value="AOW41481.1"/>
    <property type="molecule type" value="Genomic_DNA"/>
</dbReference>
<dbReference type="GeneID" id="37617018"/>
<dbReference type="PANTHER" id="PTHR47642">
    <property type="entry name" value="ATP-DEPENDENT DNA HELICASE"/>
    <property type="match status" value="1"/>
</dbReference>
<dbReference type="Gene3D" id="3.40.50.300">
    <property type="entry name" value="P-loop containing nucleotide triphosphate hydrolases"/>
    <property type="match status" value="1"/>
</dbReference>
<dbReference type="GO" id="GO:0003678">
    <property type="term" value="F:DNA helicase activity"/>
    <property type="evidence" value="ECO:0007669"/>
    <property type="project" value="InterPro"/>
</dbReference>
<dbReference type="CDD" id="cd18809">
    <property type="entry name" value="SF1_C_RecD"/>
    <property type="match status" value="1"/>
</dbReference>
<dbReference type="SUPFAM" id="SSF52540">
    <property type="entry name" value="P-loop containing nucleoside triphosphate hydrolases"/>
    <property type="match status" value="2"/>
</dbReference>
<accession>A0A1D8QLE7</accession>
<protein>
    <submittedName>
        <fullName evidence="2">Helicase-2</fullName>
    </submittedName>
</protein>
<dbReference type="InterPro" id="IPR051055">
    <property type="entry name" value="PIF1_helicase"/>
</dbReference>
<dbReference type="Pfam" id="PF05970">
    <property type="entry name" value="PIF1"/>
    <property type="match status" value="1"/>
</dbReference>
<evidence type="ECO:0000313" key="3">
    <source>
        <dbReference type="Proteomes" id="UP000232707"/>
    </source>
</evidence>
<dbReference type="KEGG" id="vg:37617018"/>
<dbReference type="InterPro" id="IPR027417">
    <property type="entry name" value="P-loop_NTPase"/>
</dbReference>
<keyword evidence="2" id="KW-0347">Helicase</keyword>
<sequence length="457" mass="52469">MKRQAVCHEKQQDTKRICRLDAPAQLNEQQQRIFDYVTQRSSFEPIFVSGSAGTGKSALLKSLRTHWINHKKIVWVVSFTNLAARNVDGQTIHKQFGFDFKCNLNNGNRHAGAPNYFILDEVSMVPSKMLQNIHTFFQQNTRLDLPFGGVNTIIFGDLYQLPPISNQQCHQLPPYCADIWKSLSLYHLTMNMRQSESDFIEALNLLRVGDKKCLEFFDQKVMDHNVTIEDQFECTSLVPTHREADYINSKCYGHIKTISEEPVVEYILNLSVRREPRRMHLMVYGSGQEELIFRDKLKYCVGTRVMITHNLKGLSFCNGDIGTVMDIDELGVLVKRECDGIQERINMVEIAFETEKYNTVKVVTGLPMCYAWAVTIHKAQGMTVKNLIVHPLNIFAKGQAYVALSRVTHCEGLRLVNKIPAECIMKMSDVDKVYTTQDLLTIDNDGFEEEFQFEFDI</sequence>
<dbReference type="RefSeq" id="YP_009506213.1">
    <property type="nucleotide sequence ID" value="NC_038375.1"/>
</dbReference>
<organism evidence="2 3">
    <name type="scientific">Trichoplusia ni granulovirus LBIV-12</name>
    <dbReference type="NCBI Taxonomy" id="1916701"/>
    <lineage>
        <taxon>Viruses</taxon>
        <taxon>Viruses incertae sedis</taxon>
        <taxon>Naldaviricetes</taxon>
        <taxon>Lefavirales</taxon>
        <taxon>Baculoviridae</taxon>
        <taxon>Betabaculovirus</taxon>
        <taxon>Betabaculovirus trini</taxon>
    </lineage>
</organism>
<keyword evidence="2" id="KW-0067">ATP-binding</keyword>
<keyword evidence="2" id="KW-0378">Hydrolase</keyword>
<dbReference type="GO" id="GO:0000723">
    <property type="term" value="P:telomere maintenance"/>
    <property type="evidence" value="ECO:0007669"/>
    <property type="project" value="InterPro"/>
</dbReference>
<evidence type="ECO:0000259" key="1">
    <source>
        <dbReference type="Pfam" id="PF05970"/>
    </source>
</evidence>
<dbReference type="InterPro" id="IPR010285">
    <property type="entry name" value="DNA_helicase_pif1-like_DEAD"/>
</dbReference>
<feature type="domain" description="DNA helicase Pif1-like DEAD-box helicase" evidence="1">
    <location>
        <begin position="25"/>
        <end position="197"/>
    </location>
</feature>
<reference evidence="2 3" key="1">
    <citation type="submission" date="2016-02" db="EMBL/GenBank/DDBJ databases">
        <title>Genome sequence of a new Betabaculovirus TnGV isolated from the cabagge looper Trichoplusia ni (Lepidoptera: Noctuidae).</title>
        <authorList>
            <person name="Del Rincon-Castro M.C."/>
            <person name="Bivian-Hernandez Mdl.A."/>
            <person name="Lopez-Tlacomulco J.J."/>
            <person name="Ibarra J.E."/>
        </authorList>
    </citation>
    <scope>NUCLEOTIDE SEQUENCE [LARGE SCALE GENOMIC DNA]</scope>
    <source>
        <strain evidence="2">LBIV-12</strain>
    </source>
</reference>